<keyword evidence="7" id="KW-0408">Iron</keyword>
<evidence type="ECO:0000256" key="6">
    <source>
        <dbReference type="ARBA" id="ARBA00022989"/>
    </source>
</evidence>
<feature type="region of interest" description="Disordered" evidence="10">
    <location>
        <begin position="269"/>
        <end position="320"/>
    </location>
</feature>
<comment type="subcellular location">
    <subcellularLocation>
        <location evidence="1">Membrane</location>
        <topology evidence="1">Multi-pass membrane protein</topology>
    </subcellularLocation>
</comment>
<dbReference type="GO" id="GO:0020037">
    <property type="term" value="F:heme binding"/>
    <property type="evidence" value="ECO:0007669"/>
    <property type="project" value="TreeGrafter"/>
</dbReference>
<dbReference type="PROSITE" id="PS51257">
    <property type="entry name" value="PROKAR_LIPOPROTEIN"/>
    <property type="match status" value="1"/>
</dbReference>
<dbReference type="InterPro" id="IPR022837">
    <property type="entry name" value="MsrQ-like"/>
</dbReference>
<organism evidence="13 15">
    <name type="scientific">Candidatus Chlorohelix allophototropha</name>
    <dbReference type="NCBI Taxonomy" id="3003348"/>
    <lineage>
        <taxon>Bacteria</taxon>
        <taxon>Bacillati</taxon>
        <taxon>Chloroflexota</taxon>
        <taxon>Chloroflexia</taxon>
        <taxon>Candidatus Chloroheliales</taxon>
        <taxon>Candidatus Chloroheliaceae</taxon>
        <taxon>Candidatus Chlorohelix</taxon>
    </lineage>
</organism>
<sequence length="436" mass="46574">MARFGKTRYMSHAGLALFTVLSCYVAFLLEGAAPLNVVLTDGLGYCALILLVATLAIGPLNLLRKRKNPVNLNLRRDFGIWMGLTALVHVLISFQLYSNNGVLYYFFENGVPQINTFGFANYTGLLATLITVVLLVFSNNRSLKYLKGKRWKAIQRFNYPLFGLTALHTLGYLIFNERATTLYLVLIGLVAVTLLAQGVGIVIFMARDRSRAGLYGAPVPVEAKGDVMRRRFVVVMGAAVLAGFGGGMVLRPLLFKENSQTAVADLTPEVTTTAPATTAPVRGNGRDGGLRGTQPVPGSNQTQRAQTQAPAAATTTAQANAQAKTTTPAAVSGGTVLATLASLPVGTVQQFTTPDTHKRAFVTRTADGSVKAFSGICTHRPFDLVYNQGLKQLYCSLHGACFDPATGAATRSPGRIALPALKVQVDGQGNIVYTSL</sequence>
<dbReference type="PROSITE" id="PS51296">
    <property type="entry name" value="RIESKE"/>
    <property type="match status" value="1"/>
</dbReference>
<reference evidence="14" key="2">
    <citation type="journal article" date="2024" name="Nature">
        <title>Anoxygenic phototroph of the Chloroflexota uses a type I reaction centre.</title>
        <authorList>
            <person name="Tsuji J.M."/>
            <person name="Shaw N.A."/>
            <person name="Nagashima S."/>
            <person name="Venkiteswaran J.J."/>
            <person name="Schiff S.L."/>
            <person name="Watanabe T."/>
            <person name="Fukui M."/>
            <person name="Hanada S."/>
            <person name="Tank M."/>
            <person name="Neufeld J.D."/>
        </authorList>
    </citation>
    <scope>NUCLEOTIDE SEQUENCE</scope>
    <source>
        <strain evidence="14">L227-S17</strain>
    </source>
</reference>
<dbReference type="GO" id="GO:0051537">
    <property type="term" value="F:2 iron, 2 sulfur cluster binding"/>
    <property type="evidence" value="ECO:0007669"/>
    <property type="project" value="UniProtKB-KW"/>
</dbReference>
<dbReference type="InterPro" id="IPR013130">
    <property type="entry name" value="Fe3_Rdtase_TM_dom"/>
</dbReference>
<dbReference type="Pfam" id="PF00355">
    <property type="entry name" value="Rieske"/>
    <property type="match status" value="1"/>
</dbReference>
<feature type="transmembrane region" description="Helical" evidence="11">
    <location>
        <begin position="117"/>
        <end position="137"/>
    </location>
</feature>
<keyword evidence="6 11" id="KW-1133">Transmembrane helix</keyword>
<feature type="transmembrane region" description="Helical" evidence="11">
    <location>
        <begin position="42"/>
        <end position="63"/>
    </location>
</feature>
<dbReference type="GO" id="GO:0010181">
    <property type="term" value="F:FMN binding"/>
    <property type="evidence" value="ECO:0007669"/>
    <property type="project" value="TreeGrafter"/>
</dbReference>
<dbReference type="EMBL" id="JACATZ010000003">
    <property type="protein sequence ID" value="NWJ48612.1"/>
    <property type="molecule type" value="Genomic_DNA"/>
</dbReference>
<evidence type="ECO:0000313" key="16">
    <source>
        <dbReference type="Proteomes" id="UP001431572"/>
    </source>
</evidence>
<dbReference type="EMBL" id="CP128400">
    <property type="protein sequence ID" value="WJW68542.1"/>
    <property type="molecule type" value="Genomic_DNA"/>
</dbReference>
<keyword evidence="5" id="KW-0479">Metal-binding</keyword>
<dbReference type="GO" id="GO:0046872">
    <property type="term" value="F:metal ion binding"/>
    <property type="evidence" value="ECO:0007669"/>
    <property type="project" value="UniProtKB-KW"/>
</dbReference>
<dbReference type="GO" id="GO:0004497">
    <property type="term" value="F:monooxygenase activity"/>
    <property type="evidence" value="ECO:0007669"/>
    <property type="project" value="UniProtKB-ARBA"/>
</dbReference>
<keyword evidence="3 11" id="KW-0812">Transmembrane</keyword>
<dbReference type="CDD" id="cd03467">
    <property type="entry name" value="Rieske"/>
    <property type="match status" value="1"/>
</dbReference>
<keyword evidence="4" id="KW-0001">2Fe-2S</keyword>
<dbReference type="Gene3D" id="2.102.10.10">
    <property type="entry name" value="Rieske [2Fe-2S] iron-sulphur domain"/>
    <property type="match status" value="1"/>
</dbReference>
<proteinExistence type="predicted"/>
<dbReference type="GO" id="GO:0005886">
    <property type="term" value="C:plasma membrane"/>
    <property type="evidence" value="ECO:0007669"/>
    <property type="project" value="TreeGrafter"/>
</dbReference>
<dbReference type="InterPro" id="IPR017941">
    <property type="entry name" value="Rieske_2Fe-2S"/>
</dbReference>
<keyword evidence="9 11" id="KW-0472">Membrane</keyword>
<reference evidence="13 15" key="1">
    <citation type="submission" date="2020-06" db="EMBL/GenBank/DDBJ databases">
        <title>Anoxygenic phototrophic Chloroflexota member uses a Type I reaction center.</title>
        <authorList>
            <person name="Tsuji J.M."/>
            <person name="Shaw N.A."/>
            <person name="Nagashima S."/>
            <person name="Venkiteswaran J."/>
            <person name="Schiff S.L."/>
            <person name="Hanada S."/>
            <person name="Tank M."/>
            <person name="Neufeld J.D."/>
        </authorList>
    </citation>
    <scope>NUCLEOTIDE SEQUENCE [LARGE SCALE GENOMIC DNA]</scope>
    <source>
        <strain evidence="13">L227-S17</strain>
    </source>
</reference>
<name>A0A8T7M9J5_9CHLR</name>
<keyword evidence="16" id="KW-1185">Reference proteome</keyword>
<dbReference type="SUPFAM" id="SSF50022">
    <property type="entry name" value="ISP domain"/>
    <property type="match status" value="1"/>
</dbReference>
<feature type="domain" description="Rieske" evidence="12">
    <location>
        <begin position="335"/>
        <end position="432"/>
    </location>
</feature>
<dbReference type="GO" id="GO:0016679">
    <property type="term" value="F:oxidoreductase activity, acting on diphenols and related substances as donors"/>
    <property type="evidence" value="ECO:0007669"/>
    <property type="project" value="TreeGrafter"/>
</dbReference>
<dbReference type="GO" id="GO:0016705">
    <property type="term" value="F:oxidoreductase activity, acting on paired donors, with incorporation or reduction of molecular oxygen"/>
    <property type="evidence" value="ECO:0007669"/>
    <property type="project" value="UniProtKB-ARBA"/>
</dbReference>
<evidence type="ECO:0000256" key="4">
    <source>
        <dbReference type="ARBA" id="ARBA00022714"/>
    </source>
</evidence>
<feature type="compositionally biased region" description="Low complexity" evidence="10">
    <location>
        <begin position="269"/>
        <end position="281"/>
    </location>
</feature>
<evidence type="ECO:0000313" key="15">
    <source>
        <dbReference type="Proteomes" id="UP000521676"/>
    </source>
</evidence>
<feature type="transmembrane region" description="Helical" evidence="11">
    <location>
        <begin position="181"/>
        <end position="206"/>
    </location>
</feature>
<accession>A0A8T7M9J5</accession>
<dbReference type="AlphaFoldDB" id="A0A8T7M9J5"/>
<keyword evidence="2" id="KW-0813">Transport</keyword>
<evidence type="ECO:0000256" key="10">
    <source>
        <dbReference type="SAM" id="MobiDB-lite"/>
    </source>
</evidence>
<gene>
    <name evidence="13" type="ORF">HXX08_22360</name>
    <name evidence="14" type="ORF">OZ401_004156</name>
</gene>
<feature type="transmembrane region" description="Helical" evidence="11">
    <location>
        <begin position="78"/>
        <end position="97"/>
    </location>
</feature>
<evidence type="ECO:0000256" key="9">
    <source>
        <dbReference type="ARBA" id="ARBA00023136"/>
    </source>
</evidence>
<evidence type="ECO:0000313" key="13">
    <source>
        <dbReference type="EMBL" id="NWJ48612.1"/>
    </source>
</evidence>
<feature type="transmembrane region" description="Helical" evidence="11">
    <location>
        <begin position="157"/>
        <end position="175"/>
    </location>
</feature>
<evidence type="ECO:0000256" key="2">
    <source>
        <dbReference type="ARBA" id="ARBA00022448"/>
    </source>
</evidence>
<feature type="transmembrane region" description="Helical" evidence="11">
    <location>
        <begin position="232"/>
        <end position="250"/>
    </location>
</feature>
<dbReference type="Pfam" id="PF01794">
    <property type="entry name" value="Ferric_reduct"/>
    <property type="match status" value="1"/>
</dbReference>
<evidence type="ECO:0000256" key="8">
    <source>
        <dbReference type="ARBA" id="ARBA00023014"/>
    </source>
</evidence>
<dbReference type="PANTHER" id="PTHR36964:SF1">
    <property type="entry name" value="PROTEIN-METHIONINE-SULFOXIDE REDUCTASE HEME-BINDING SUBUNIT MSRQ"/>
    <property type="match status" value="1"/>
</dbReference>
<evidence type="ECO:0000256" key="1">
    <source>
        <dbReference type="ARBA" id="ARBA00004141"/>
    </source>
</evidence>
<keyword evidence="8" id="KW-0411">Iron-sulfur</keyword>
<dbReference type="Proteomes" id="UP000521676">
    <property type="component" value="Unassembled WGS sequence"/>
</dbReference>
<dbReference type="InterPro" id="IPR036922">
    <property type="entry name" value="Rieske_2Fe-2S_sf"/>
</dbReference>
<feature type="compositionally biased region" description="Low complexity" evidence="10">
    <location>
        <begin position="301"/>
        <end position="320"/>
    </location>
</feature>
<dbReference type="PANTHER" id="PTHR36964">
    <property type="entry name" value="PROTEIN-METHIONINE-SULFOXIDE REDUCTASE HEME-BINDING SUBUNIT MSRQ"/>
    <property type="match status" value="1"/>
</dbReference>
<evidence type="ECO:0000256" key="5">
    <source>
        <dbReference type="ARBA" id="ARBA00022723"/>
    </source>
</evidence>
<evidence type="ECO:0000256" key="11">
    <source>
        <dbReference type="SAM" id="Phobius"/>
    </source>
</evidence>
<protein>
    <submittedName>
        <fullName evidence="13">Ferric reductase-like transmembrane domain-containing protein</fullName>
    </submittedName>
    <submittedName>
        <fullName evidence="14">Rieske 2Fe-2S domain-containing protein</fullName>
    </submittedName>
</protein>
<evidence type="ECO:0000259" key="12">
    <source>
        <dbReference type="PROSITE" id="PS51296"/>
    </source>
</evidence>
<dbReference type="Proteomes" id="UP001431572">
    <property type="component" value="Chromosome 2"/>
</dbReference>
<evidence type="ECO:0000313" key="14">
    <source>
        <dbReference type="EMBL" id="WJW68542.1"/>
    </source>
</evidence>
<evidence type="ECO:0000256" key="3">
    <source>
        <dbReference type="ARBA" id="ARBA00022692"/>
    </source>
</evidence>
<evidence type="ECO:0000256" key="7">
    <source>
        <dbReference type="ARBA" id="ARBA00023004"/>
    </source>
</evidence>
<dbReference type="RefSeq" id="WP_341470448.1">
    <property type="nucleotide sequence ID" value="NZ_CP128400.1"/>
</dbReference>